<organism evidence="3 5">
    <name type="scientific">Heterodera trifolii</name>
    <dbReference type="NCBI Taxonomy" id="157864"/>
    <lineage>
        <taxon>Eukaryota</taxon>
        <taxon>Metazoa</taxon>
        <taxon>Ecdysozoa</taxon>
        <taxon>Nematoda</taxon>
        <taxon>Chromadorea</taxon>
        <taxon>Rhabditida</taxon>
        <taxon>Tylenchina</taxon>
        <taxon>Tylenchomorpha</taxon>
        <taxon>Tylenchoidea</taxon>
        <taxon>Heteroderidae</taxon>
        <taxon>Heteroderinae</taxon>
        <taxon>Heterodera</taxon>
    </lineage>
</organism>
<proteinExistence type="predicted"/>
<feature type="domain" description="EF-hand" evidence="2">
    <location>
        <begin position="43"/>
        <end position="79"/>
    </location>
</feature>
<dbReference type="InterPro" id="IPR011992">
    <property type="entry name" value="EF-hand-dom_pair"/>
</dbReference>
<sequence length="182" mass="21104">MLFVRPTFLLLLLFFCSTNFFPIVSTSADQNVENSEAEQSANVLLQRPLNIIELADTDGDGRISLDGELKQFLESTKFERMFKALFDHQPRGELRLEGFRKTLTKHFEGRKYAPKLPTLVNEVNVNKNSGIDWHEFKLFMYELGKQLVDADHDGFITLTESQAFYSWEYKLVEMNESHQNVS</sequence>
<dbReference type="PROSITE" id="PS50222">
    <property type="entry name" value="EF_HAND_2"/>
    <property type="match status" value="1"/>
</dbReference>
<dbReference type="Pfam" id="PF13202">
    <property type="entry name" value="EF-hand_5"/>
    <property type="match status" value="2"/>
</dbReference>
<dbReference type="Proteomes" id="UP001620626">
    <property type="component" value="Unassembled WGS sequence"/>
</dbReference>
<evidence type="ECO:0000313" key="5">
    <source>
        <dbReference type="Proteomes" id="UP001620626"/>
    </source>
</evidence>
<dbReference type="Gene3D" id="1.10.238.10">
    <property type="entry name" value="EF-hand"/>
    <property type="match status" value="1"/>
</dbReference>
<comment type="caution">
    <text evidence="3">The sequence shown here is derived from an EMBL/GenBank/DDBJ whole genome shotgun (WGS) entry which is preliminary data.</text>
</comment>
<evidence type="ECO:0000313" key="4">
    <source>
        <dbReference type="EMBL" id="KAL3111316.1"/>
    </source>
</evidence>
<reference evidence="3 5" key="1">
    <citation type="submission" date="2024-10" db="EMBL/GenBank/DDBJ databases">
        <authorList>
            <person name="Kim D."/>
        </authorList>
    </citation>
    <scope>NUCLEOTIDE SEQUENCE [LARGE SCALE GENOMIC DNA]</scope>
    <source>
        <strain evidence="3">BH-2024</strain>
    </source>
</reference>
<dbReference type="InterPro" id="IPR002048">
    <property type="entry name" value="EF_hand_dom"/>
</dbReference>
<evidence type="ECO:0000313" key="3">
    <source>
        <dbReference type="EMBL" id="KAL3098289.1"/>
    </source>
</evidence>
<evidence type="ECO:0000256" key="1">
    <source>
        <dbReference type="SAM" id="SignalP"/>
    </source>
</evidence>
<dbReference type="AlphaFoldDB" id="A0ABD2K6R2"/>
<dbReference type="EMBL" id="JBICBT010000828">
    <property type="protein sequence ID" value="KAL3098289.1"/>
    <property type="molecule type" value="Genomic_DNA"/>
</dbReference>
<keyword evidence="1" id="KW-0732">Signal</keyword>
<gene>
    <name evidence="4" type="ORF">niasHT_013358</name>
    <name evidence="3" type="ORF">niasHT_021249</name>
</gene>
<protein>
    <recommendedName>
        <fullName evidence="2">EF-hand domain-containing protein</fullName>
    </recommendedName>
</protein>
<evidence type="ECO:0000259" key="2">
    <source>
        <dbReference type="PROSITE" id="PS50222"/>
    </source>
</evidence>
<feature type="signal peptide" evidence="1">
    <location>
        <begin position="1"/>
        <end position="20"/>
    </location>
</feature>
<feature type="chain" id="PRO_5044724199" description="EF-hand domain-containing protein" evidence="1">
    <location>
        <begin position="21"/>
        <end position="182"/>
    </location>
</feature>
<dbReference type="SUPFAM" id="SSF47473">
    <property type="entry name" value="EF-hand"/>
    <property type="match status" value="1"/>
</dbReference>
<keyword evidence="5" id="KW-1185">Reference proteome</keyword>
<accession>A0ABD2K6R2</accession>
<name>A0ABD2K6R2_9BILA</name>
<dbReference type="EMBL" id="JBICBT010000508">
    <property type="protein sequence ID" value="KAL3111316.1"/>
    <property type="molecule type" value="Genomic_DNA"/>
</dbReference>